<evidence type="ECO:0000256" key="5">
    <source>
        <dbReference type="ARBA" id="ARBA00022984"/>
    </source>
</evidence>
<evidence type="ECO:0000256" key="6">
    <source>
        <dbReference type="ARBA" id="ARBA00022989"/>
    </source>
</evidence>
<feature type="transmembrane region" description="Helical" evidence="10">
    <location>
        <begin position="298"/>
        <end position="318"/>
    </location>
</feature>
<name>A0ABX3TV81_9GAMM</name>
<feature type="transmembrane region" description="Helical" evidence="10">
    <location>
        <begin position="338"/>
        <end position="362"/>
    </location>
</feature>
<evidence type="ECO:0000256" key="4">
    <source>
        <dbReference type="ARBA" id="ARBA00022960"/>
    </source>
</evidence>
<keyword evidence="4" id="KW-0133">Cell shape</keyword>
<gene>
    <name evidence="11" type="ORF">BS639_22270</name>
</gene>
<comment type="function">
    <text evidence="8">Involved in peptidoglycan biosynthesis. Transports lipid-linked peptidoglycan precursors from the inner to the outer leaflet of the cytoplasmic membrane.</text>
</comment>
<proteinExistence type="inferred from homology"/>
<feature type="transmembrane region" description="Helical" evidence="10">
    <location>
        <begin position="126"/>
        <end position="144"/>
    </location>
</feature>
<dbReference type="EMBL" id="MRWD01000075">
    <property type="protein sequence ID" value="ORJ19024.1"/>
    <property type="molecule type" value="Genomic_DNA"/>
</dbReference>
<feature type="transmembrane region" description="Helical" evidence="10">
    <location>
        <begin position="85"/>
        <end position="106"/>
    </location>
</feature>
<feature type="transmembrane region" description="Helical" evidence="10">
    <location>
        <begin position="430"/>
        <end position="448"/>
    </location>
</feature>
<evidence type="ECO:0000256" key="9">
    <source>
        <dbReference type="ARBA" id="ARBA00061532"/>
    </source>
</evidence>
<reference evidence="11 12" key="1">
    <citation type="journal article" date="2017" name="Int. J. Syst. Evol. Microbiol.">
        <title>Rouxiella badensis sp. nov. and Rouxiella silvae sp. nov. isolated from peat bog soil in Germany and emendation of the genus description.</title>
        <authorList>
            <person name="Le Fleche-Mateos A."/>
            <person name="Kugler J.H."/>
            <person name="Hansen S.H."/>
            <person name="Syldatk C."/>
            <person name="Hausmann R."/>
            <person name="Lomprez F."/>
            <person name="Vandenbogaert M."/>
            <person name="Manuguerra J.C."/>
            <person name="Grimont P.A."/>
        </authorList>
    </citation>
    <scope>NUCLEOTIDE SEQUENCE [LARGE SCALE GENOMIC DNA]</scope>
    <source>
        <strain evidence="11 12">213</strain>
    </source>
</reference>
<dbReference type="RefSeq" id="WP_084984355.1">
    <property type="nucleotide sequence ID" value="NZ_CBCSCF010000004.1"/>
</dbReference>
<keyword evidence="7 10" id="KW-0472">Membrane</keyword>
<evidence type="ECO:0000313" key="12">
    <source>
        <dbReference type="Proteomes" id="UP000192722"/>
    </source>
</evidence>
<dbReference type="InterPro" id="IPR051050">
    <property type="entry name" value="Lipid_II_flippase_MurJ/MviN"/>
</dbReference>
<feature type="transmembrane region" description="Helical" evidence="10">
    <location>
        <begin position="454"/>
        <end position="475"/>
    </location>
</feature>
<feature type="transmembrane region" description="Helical" evidence="10">
    <location>
        <begin position="374"/>
        <end position="393"/>
    </location>
</feature>
<feature type="transmembrane region" description="Helical" evidence="10">
    <location>
        <begin position="156"/>
        <end position="175"/>
    </location>
</feature>
<dbReference type="Proteomes" id="UP000192722">
    <property type="component" value="Unassembled WGS sequence"/>
</dbReference>
<comment type="similarity">
    <text evidence="9">Belongs to the MurJ/MviN family.</text>
</comment>
<feature type="transmembrane region" description="Helical" evidence="10">
    <location>
        <begin position="181"/>
        <end position="201"/>
    </location>
</feature>
<comment type="subcellular location">
    <subcellularLocation>
        <location evidence="1">Cell membrane</location>
        <topology evidence="1">Multi-pass membrane protein</topology>
    </subcellularLocation>
</comment>
<feature type="transmembrane region" description="Helical" evidence="10">
    <location>
        <begin position="405"/>
        <end position="423"/>
    </location>
</feature>
<keyword evidence="6 10" id="KW-1133">Transmembrane helix</keyword>
<keyword evidence="2" id="KW-1003">Cell membrane</keyword>
<dbReference type="InterPro" id="IPR004268">
    <property type="entry name" value="MurJ"/>
</dbReference>
<keyword evidence="3 10" id="KW-0812">Transmembrane</keyword>
<protein>
    <submittedName>
        <fullName evidence="11">Virulence factor MviN</fullName>
    </submittedName>
</protein>
<evidence type="ECO:0000256" key="2">
    <source>
        <dbReference type="ARBA" id="ARBA00022475"/>
    </source>
</evidence>
<dbReference type="Pfam" id="PF03023">
    <property type="entry name" value="MurJ"/>
    <property type="match status" value="1"/>
</dbReference>
<organism evidence="11 12">
    <name type="scientific">Rouxiella silvae</name>
    <dbReference type="NCBI Taxonomy" id="1646373"/>
    <lineage>
        <taxon>Bacteria</taxon>
        <taxon>Pseudomonadati</taxon>
        <taxon>Pseudomonadota</taxon>
        <taxon>Gammaproteobacteria</taxon>
        <taxon>Enterobacterales</taxon>
        <taxon>Yersiniaceae</taxon>
        <taxon>Rouxiella</taxon>
    </lineage>
</organism>
<sequence length="494" mass="54608">MRKAIVSLISGNLLSKALGLIREVVVAALFGTGYVNGAYRVAQTGTLVPVNFLVSDSLTAFIPLYKKFSAENEDNGKLFFWSMQLVFLIFSIFLTFAAIIFVGPWLSILAPGLDEKTRALSESMLIIMSLGIVLYLGSALINYVEMAHDDFLPMSMRPSIQNFGMLVGALFAYIINDPIYLAWGFTFSYGIFFGWVFCRGLKKGILGFPRKFELSVLKEVSASFWNTLKPLILLPFLYQGNIAIERAAATLISITAVSALDYAKFITETLLLVVSTPVALAGLANWGGLKPEIIKAKLVEAFTLLLLFSLPVSLFLGLHAKLLVTVLFARGKFDYNSIVVTAHILQGMSIGLWANVISYVLIKALNTQFRNKAVMGLMTLGLLSNALFNIFFHDYFKELTLGLGYSLYGLMTLAGCVYLLGIWNCVKNGVAYMLFFSVIYISLSYLNISLSNSLANLSLNGAIFIIFWSGVIYWVPSFRASISSIIIKRRKVDV</sequence>
<comment type="caution">
    <text evidence="11">The sequence shown here is derived from an EMBL/GenBank/DDBJ whole genome shotgun (WGS) entry which is preliminary data.</text>
</comment>
<keyword evidence="12" id="KW-1185">Reference proteome</keyword>
<evidence type="ECO:0000256" key="1">
    <source>
        <dbReference type="ARBA" id="ARBA00004651"/>
    </source>
</evidence>
<evidence type="ECO:0000256" key="8">
    <source>
        <dbReference type="ARBA" id="ARBA00060041"/>
    </source>
</evidence>
<evidence type="ECO:0000256" key="3">
    <source>
        <dbReference type="ARBA" id="ARBA00022692"/>
    </source>
</evidence>
<dbReference type="PANTHER" id="PTHR47019">
    <property type="entry name" value="LIPID II FLIPPASE MURJ"/>
    <property type="match status" value="1"/>
</dbReference>
<accession>A0ABX3TV81</accession>
<keyword evidence="5" id="KW-0573">Peptidoglycan synthesis</keyword>
<dbReference type="PANTHER" id="PTHR47019:SF1">
    <property type="entry name" value="LIPID II FLIPPASE MURJ"/>
    <property type="match status" value="1"/>
</dbReference>
<evidence type="ECO:0000256" key="7">
    <source>
        <dbReference type="ARBA" id="ARBA00023136"/>
    </source>
</evidence>
<evidence type="ECO:0000256" key="10">
    <source>
        <dbReference type="SAM" id="Phobius"/>
    </source>
</evidence>
<evidence type="ECO:0000313" key="11">
    <source>
        <dbReference type="EMBL" id="ORJ19024.1"/>
    </source>
</evidence>